<dbReference type="AlphaFoldDB" id="A0A5J4UUE9"/>
<organism evidence="1 2">
    <name type="scientific">Streblomastix strix</name>
    <dbReference type="NCBI Taxonomy" id="222440"/>
    <lineage>
        <taxon>Eukaryota</taxon>
        <taxon>Metamonada</taxon>
        <taxon>Preaxostyla</taxon>
        <taxon>Oxymonadida</taxon>
        <taxon>Streblomastigidae</taxon>
        <taxon>Streblomastix</taxon>
    </lineage>
</organism>
<sequence>MAIIWKLRSNVPGLRNINDRVARFINYIEIWKENQNKLTNEIERTDNDQIDGIIRKGKCVHTTKSKHYTNGNYKLGINDDGMLLQATVNGDANPEVFDIKTSAKTSFNSLNGIDGLGESGSRAQIHAETNEDGDQNRHVIDSTGNIDDNQQKMIIEPKERETYIDLSMKTNSVMKQNNKITEPMTFQ</sequence>
<reference evidence="1 2" key="1">
    <citation type="submission" date="2019-03" db="EMBL/GenBank/DDBJ databases">
        <title>Single cell metagenomics reveals metabolic interactions within the superorganism composed of flagellate Streblomastix strix and complex community of Bacteroidetes bacteria on its surface.</title>
        <authorList>
            <person name="Treitli S.C."/>
            <person name="Kolisko M."/>
            <person name="Husnik F."/>
            <person name="Keeling P."/>
            <person name="Hampl V."/>
        </authorList>
    </citation>
    <scope>NUCLEOTIDE SEQUENCE [LARGE SCALE GENOMIC DNA]</scope>
    <source>
        <strain evidence="1">ST1C</strain>
    </source>
</reference>
<dbReference type="EMBL" id="SNRW01012292">
    <property type="protein sequence ID" value="KAA6374017.1"/>
    <property type="molecule type" value="Genomic_DNA"/>
</dbReference>
<accession>A0A5J4UUE9</accession>
<comment type="caution">
    <text evidence="1">The sequence shown here is derived from an EMBL/GenBank/DDBJ whole genome shotgun (WGS) entry which is preliminary data.</text>
</comment>
<name>A0A5J4UUE9_9EUKA</name>
<evidence type="ECO:0000313" key="2">
    <source>
        <dbReference type="Proteomes" id="UP000324800"/>
    </source>
</evidence>
<dbReference type="Proteomes" id="UP000324800">
    <property type="component" value="Unassembled WGS sequence"/>
</dbReference>
<evidence type="ECO:0000313" key="1">
    <source>
        <dbReference type="EMBL" id="KAA6374017.1"/>
    </source>
</evidence>
<protein>
    <submittedName>
        <fullName evidence="1">Uncharacterized protein</fullName>
    </submittedName>
</protein>
<gene>
    <name evidence="1" type="ORF">EZS28_030457</name>
</gene>
<proteinExistence type="predicted"/>